<gene>
    <name evidence="1" type="ORF">E5S67_03580</name>
</gene>
<dbReference type="EMBL" id="SRRZ01000065">
    <property type="protein sequence ID" value="NQE35844.1"/>
    <property type="molecule type" value="Genomic_DNA"/>
</dbReference>
<proteinExistence type="predicted"/>
<evidence type="ECO:0000313" key="2">
    <source>
        <dbReference type="Proteomes" id="UP000702425"/>
    </source>
</evidence>
<accession>A0ABX2CZM1</accession>
<name>A0ABX2CZM1_9CYAN</name>
<sequence>MIRKLDRELRIPVDNCRPTLPTLIAALFYDLSTDKEIKIPSLGEKRERELRSPTART</sequence>
<evidence type="ECO:0000313" key="1">
    <source>
        <dbReference type="EMBL" id="NQE35844.1"/>
    </source>
</evidence>
<organism evidence="1 2">
    <name type="scientific">Microcoleus asticus IPMA8</name>
    <dbReference type="NCBI Taxonomy" id="2563858"/>
    <lineage>
        <taxon>Bacteria</taxon>
        <taxon>Bacillati</taxon>
        <taxon>Cyanobacteriota</taxon>
        <taxon>Cyanophyceae</taxon>
        <taxon>Oscillatoriophycideae</taxon>
        <taxon>Oscillatoriales</taxon>
        <taxon>Microcoleaceae</taxon>
        <taxon>Microcoleus</taxon>
        <taxon>Microcoleus asticus</taxon>
    </lineage>
</organism>
<keyword evidence="2" id="KW-1185">Reference proteome</keyword>
<dbReference type="Proteomes" id="UP000702425">
    <property type="component" value="Unassembled WGS sequence"/>
</dbReference>
<protein>
    <submittedName>
        <fullName evidence="1">Uncharacterized protein</fullName>
    </submittedName>
</protein>
<reference evidence="1 2" key="1">
    <citation type="journal article" date="2020" name="Sci. Rep.">
        <title>A novel cyanobacterial geosmin producer, revising GeoA distribution and dispersion patterns in Bacteria.</title>
        <authorList>
            <person name="Churro C."/>
            <person name="Semedo-Aguiar A.P."/>
            <person name="Silva A.D."/>
            <person name="Pereira-Leal J.B."/>
            <person name="Leite R.B."/>
        </authorList>
    </citation>
    <scope>NUCLEOTIDE SEQUENCE [LARGE SCALE GENOMIC DNA]</scope>
    <source>
        <strain evidence="1 2">IPMA8</strain>
    </source>
</reference>
<comment type="caution">
    <text evidence="1">The sequence shown here is derived from an EMBL/GenBank/DDBJ whole genome shotgun (WGS) entry which is preliminary data.</text>
</comment>